<reference evidence="1 2" key="1">
    <citation type="journal article" date="2010" name="Int. J. Syst. Evol. Microbiol.">
        <title>Bacillus horneckiae sp. nov., isolated from a spacecraft-assembly clean room.</title>
        <authorList>
            <person name="Vaishampayan P."/>
            <person name="Probst A."/>
            <person name="Krishnamurthi S."/>
            <person name="Ghosh S."/>
            <person name="Osman S."/>
            <person name="McDowall A."/>
            <person name="Ruckmani A."/>
            <person name="Mayilraj S."/>
            <person name="Venkateswaran K."/>
        </authorList>
    </citation>
    <scope>NUCLEOTIDE SEQUENCE [LARGE SCALE GENOMIC DNA]</scope>
    <source>
        <strain evidence="2">1PO1SC</strain>
    </source>
</reference>
<accession>A0A2N0ZH65</accession>
<organism evidence="1 2">
    <name type="scientific">Cytobacillus horneckiae</name>
    <dbReference type="NCBI Taxonomy" id="549687"/>
    <lineage>
        <taxon>Bacteria</taxon>
        <taxon>Bacillati</taxon>
        <taxon>Bacillota</taxon>
        <taxon>Bacilli</taxon>
        <taxon>Bacillales</taxon>
        <taxon>Bacillaceae</taxon>
        <taxon>Cytobacillus</taxon>
    </lineage>
</organism>
<dbReference type="RefSeq" id="WP_101226312.1">
    <property type="nucleotide sequence ID" value="NZ_PISD01000023.1"/>
</dbReference>
<comment type="caution">
    <text evidence="1">The sequence shown here is derived from an EMBL/GenBank/DDBJ whole genome shotgun (WGS) entry which is preliminary data.</text>
</comment>
<protein>
    <submittedName>
        <fullName evidence="1">Uncharacterized protein</fullName>
    </submittedName>
</protein>
<dbReference type="AlphaFoldDB" id="A0A2N0ZH65"/>
<keyword evidence="2" id="KW-1185">Reference proteome</keyword>
<sequence length="75" mass="8769">MGDYICVYCGYFKVIWLFLFPYRPIIFGISLFRFFIRHLLVAEKNPAKKKATPKGMAHNCKISTFQKLFLLACEA</sequence>
<evidence type="ECO:0000313" key="1">
    <source>
        <dbReference type="EMBL" id="PKG28848.1"/>
    </source>
</evidence>
<proteinExistence type="predicted"/>
<gene>
    <name evidence="1" type="ORF">CWS20_11825</name>
</gene>
<dbReference type="EMBL" id="PISD01000023">
    <property type="protein sequence ID" value="PKG28848.1"/>
    <property type="molecule type" value="Genomic_DNA"/>
</dbReference>
<dbReference type="Proteomes" id="UP000233343">
    <property type="component" value="Unassembled WGS sequence"/>
</dbReference>
<evidence type="ECO:0000313" key="2">
    <source>
        <dbReference type="Proteomes" id="UP000233343"/>
    </source>
</evidence>
<name>A0A2N0ZH65_9BACI</name>